<dbReference type="PANTHER" id="PTHR47510:SF3">
    <property type="entry name" value="ENDO_EXONUCLEASE_PHOSPHATASE DOMAIN-CONTAINING PROTEIN"/>
    <property type="match status" value="1"/>
</dbReference>
<evidence type="ECO:0000313" key="1">
    <source>
        <dbReference type="EMBL" id="KAK2145442.1"/>
    </source>
</evidence>
<evidence type="ECO:0000313" key="2">
    <source>
        <dbReference type="Proteomes" id="UP001208570"/>
    </source>
</evidence>
<comment type="caution">
    <text evidence="1">The sequence shown here is derived from an EMBL/GenBank/DDBJ whole genome shotgun (WGS) entry which is preliminary data.</text>
</comment>
<dbReference type="PANTHER" id="PTHR47510">
    <property type="entry name" value="REVERSE TRANSCRIPTASE DOMAIN-CONTAINING PROTEIN"/>
    <property type="match status" value="1"/>
</dbReference>
<name>A0AAD9J3H0_9ANNE</name>
<gene>
    <name evidence="1" type="ORF">LSH36_681g01028</name>
</gene>
<dbReference type="AlphaFoldDB" id="A0AAD9J3H0"/>
<reference evidence="1" key="1">
    <citation type="journal article" date="2023" name="Mol. Biol. Evol.">
        <title>Third-Generation Sequencing Reveals the Adaptive Role of the Epigenome in Three Deep-Sea Polychaetes.</title>
        <authorList>
            <person name="Perez M."/>
            <person name="Aroh O."/>
            <person name="Sun Y."/>
            <person name="Lan Y."/>
            <person name="Juniper S.K."/>
            <person name="Young C.R."/>
            <person name="Angers B."/>
            <person name="Qian P.Y."/>
        </authorList>
    </citation>
    <scope>NUCLEOTIDE SEQUENCE</scope>
    <source>
        <strain evidence="1">P08H-3</strain>
    </source>
</reference>
<protein>
    <recommendedName>
        <fullName evidence="3">Reverse transcriptase domain-containing protein</fullName>
    </recommendedName>
</protein>
<evidence type="ECO:0008006" key="3">
    <source>
        <dbReference type="Google" id="ProtNLM"/>
    </source>
</evidence>
<sequence>MNYPCDFHVPLPKCSFAEFSYISEVKLQPSKGCSLDPLPTRMVKQVMGPLLPLMTTFINSSLTSGDVPENMKVARIYPLPKKSSLDSEHLQNYRAASNLLLLSRLLEKVVAFKLQSYMDTHRLHDPTQPAYSTGHSTEIAPDRVQNDLLCTIDKRGVAILVLMDLSAAFDTVDHNAQPVIVLYWRYCS</sequence>
<dbReference type="EMBL" id="JAODUP010000681">
    <property type="protein sequence ID" value="KAK2145442.1"/>
    <property type="molecule type" value="Genomic_DNA"/>
</dbReference>
<proteinExistence type="predicted"/>
<dbReference type="Proteomes" id="UP001208570">
    <property type="component" value="Unassembled WGS sequence"/>
</dbReference>
<accession>A0AAD9J3H0</accession>
<organism evidence="1 2">
    <name type="scientific">Paralvinella palmiformis</name>
    <dbReference type="NCBI Taxonomy" id="53620"/>
    <lineage>
        <taxon>Eukaryota</taxon>
        <taxon>Metazoa</taxon>
        <taxon>Spiralia</taxon>
        <taxon>Lophotrochozoa</taxon>
        <taxon>Annelida</taxon>
        <taxon>Polychaeta</taxon>
        <taxon>Sedentaria</taxon>
        <taxon>Canalipalpata</taxon>
        <taxon>Terebellida</taxon>
        <taxon>Terebelliformia</taxon>
        <taxon>Alvinellidae</taxon>
        <taxon>Paralvinella</taxon>
    </lineage>
</organism>
<keyword evidence="2" id="KW-1185">Reference proteome</keyword>